<dbReference type="Proteomes" id="UP001162164">
    <property type="component" value="Unassembled WGS sequence"/>
</dbReference>
<gene>
    <name evidence="1" type="ORF">NQ317_013308</name>
</gene>
<comment type="caution">
    <text evidence="1">The sequence shown here is derived from an EMBL/GenBank/DDBJ whole genome shotgun (WGS) entry which is preliminary data.</text>
</comment>
<name>A0ABQ9JAK4_9CUCU</name>
<evidence type="ECO:0000313" key="1">
    <source>
        <dbReference type="EMBL" id="KAJ8974998.1"/>
    </source>
</evidence>
<protein>
    <submittedName>
        <fullName evidence="1">Uncharacterized protein</fullName>
    </submittedName>
</protein>
<proteinExistence type="predicted"/>
<organism evidence="1 2">
    <name type="scientific">Molorchus minor</name>
    <dbReference type="NCBI Taxonomy" id="1323400"/>
    <lineage>
        <taxon>Eukaryota</taxon>
        <taxon>Metazoa</taxon>
        <taxon>Ecdysozoa</taxon>
        <taxon>Arthropoda</taxon>
        <taxon>Hexapoda</taxon>
        <taxon>Insecta</taxon>
        <taxon>Pterygota</taxon>
        <taxon>Neoptera</taxon>
        <taxon>Endopterygota</taxon>
        <taxon>Coleoptera</taxon>
        <taxon>Polyphaga</taxon>
        <taxon>Cucujiformia</taxon>
        <taxon>Chrysomeloidea</taxon>
        <taxon>Cerambycidae</taxon>
        <taxon>Lamiinae</taxon>
        <taxon>Monochamini</taxon>
        <taxon>Molorchus</taxon>
    </lineage>
</organism>
<dbReference type="EMBL" id="JAPWTJ010000892">
    <property type="protein sequence ID" value="KAJ8974998.1"/>
    <property type="molecule type" value="Genomic_DNA"/>
</dbReference>
<reference evidence="1" key="1">
    <citation type="journal article" date="2023" name="Insect Mol. Biol.">
        <title>Genome sequencing provides insights into the evolution of gene families encoding plant cell wall-degrading enzymes in longhorned beetles.</title>
        <authorList>
            <person name="Shin N.R."/>
            <person name="Okamura Y."/>
            <person name="Kirsch R."/>
            <person name="Pauchet Y."/>
        </authorList>
    </citation>
    <scope>NUCLEOTIDE SEQUENCE</scope>
    <source>
        <strain evidence="1">MMC_N1</strain>
    </source>
</reference>
<keyword evidence="2" id="KW-1185">Reference proteome</keyword>
<evidence type="ECO:0000313" key="2">
    <source>
        <dbReference type="Proteomes" id="UP001162164"/>
    </source>
</evidence>
<sequence>MDSTSAASLKSRYDDLPSGSRHVLLSAQKGRKISMMPMIRHSASPKHLPQQYVEDQENTWHHLNGISAFPLEFNGVYKNESVLNIMSVIEFVKKTL</sequence>
<accession>A0ABQ9JAK4</accession>